<feature type="compositionally biased region" description="Basic and acidic residues" evidence="1">
    <location>
        <begin position="117"/>
        <end position="132"/>
    </location>
</feature>
<reference evidence="2 3" key="1">
    <citation type="submission" date="2016-06" db="EMBL/GenBank/DDBJ databases">
        <authorList>
            <person name="Kjaerup R.B."/>
            <person name="Dalgaard T.S."/>
            <person name="Juul-Madsen H.R."/>
        </authorList>
    </citation>
    <scope>NUCLEOTIDE SEQUENCE [LARGE SCALE GENOMIC DNA]</scope>
</reference>
<feature type="compositionally biased region" description="Basic and acidic residues" evidence="1">
    <location>
        <begin position="153"/>
        <end position="163"/>
    </location>
</feature>
<dbReference type="AlphaFoldDB" id="A0A1X7RT34"/>
<accession>A0A1X7RT34</accession>
<proteinExistence type="predicted"/>
<evidence type="ECO:0000313" key="3">
    <source>
        <dbReference type="Proteomes" id="UP000215127"/>
    </source>
</evidence>
<feature type="region of interest" description="Disordered" evidence="1">
    <location>
        <begin position="114"/>
        <end position="163"/>
    </location>
</feature>
<gene>
    <name evidence="2" type="ORF">ZT3D7_G5745</name>
</gene>
<name>A0A1X7RT34_ZYMT9</name>
<dbReference type="Proteomes" id="UP000215127">
    <property type="component" value="Chromosome 5"/>
</dbReference>
<dbReference type="EMBL" id="LT853696">
    <property type="protein sequence ID" value="SMQ50592.1"/>
    <property type="molecule type" value="Genomic_DNA"/>
</dbReference>
<evidence type="ECO:0000313" key="2">
    <source>
        <dbReference type="EMBL" id="SMQ50592.1"/>
    </source>
</evidence>
<organism evidence="2 3">
    <name type="scientific">Zymoseptoria tritici (strain ST99CH_3D7)</name>
    <dbReference type="NCBI Taxonomy" id="1276538"/>
    <lineage>
        <taxon>Eukaryota</taxon>
        <taxon>Fungi</taxon>
        <taxon>Dikarya</taxon>
        <taxon>Ascomycota</taxon>
        <taxon>Pezizomycotina</taxon>
        <taxon>Dothideomycetes</taxon>
        <taxon>Dothideomycetidae</taxon>
        <taxon>Mycosphaerellales</taxon>
        <taxon>Mycosphaerellaceae</taxon>
        <taxon>Zymoseptoria</taxon>
    </lineage>
</organism>
<keyword evidence="3" id="KW-1185">Reference proteome</keyword>
<sequence>MQGCAKWLLRVVMGNTTFTPDGQDAVQYFAELGFTDIEELHKRATEFASREMPLLAEREKMTVEEKKADDEELWARIQEFDGKVEEGEWFEEEERERMMGEMEEMDGLMSTLLGRADGLDEKNEQAEAETRCLGEGGTASLEDVSSEQEEDQEDKRPNEACAL</sequence>
<protein>
    <submittedName>
        <fullName evidence="2">Uncharacterized protein</fullName>
    </submittedName>
</protein>
<evidence type="ECO:0000256" key="1">
    <source>
        <dbReference type="SAM" id="MobiDB-lite"/>
    </source>
</evidence>